<dbReference type="Pfam" id="PF01894">
    <property type="entry name" value="YjbQ"/>
    <property type="match status" value="1"/>
</dbReference>
<keyword evidence="3" id="KW-1185">Reference proteome</keyword>
<dbReference type="PIRSF" id="PIRSF004681">
    <property type="entry name" value="UCP004681"/>
    <property type="match status" value="1"/>
</dbReference>
<sequence>MPYQKTITLNKRSKGCHLVTEEVVNQLRDGISNTQVGLLNLFIKHTSAALTINENFDYTVRTDMDMALDRVVPESLPWEHVDEGPDDSVSHTKTSLIGPSLTIPITNGNLALGTWQGIYLTEFRHLPHTRKICCTIIP</sequence>
<dbReference type="SUPFAM" id="SSF111038">
    <property type="entry name" value="YjbQ-like"/>
    <property type="match status" value="1"/>
</dbReference>
<accession>I4YBL0</accession>
<dbReference type="InterPro" id="IPR035917">
    <property type="entry name" value="YjbQ-like_sf"/>
</dbReference>
<dbReference type="KEGG" id="wse:WALSEDRAFT_69195"/>
<gene>
    <name evidence="2" type="ORF">WALSEDRAFT_69195</name>
</gene>
<dbReference type="FunCoup" id="I4YBL0">
    <property type="interactions" value="89"/>
</dbReference>
<dbReference type="PANTHER" id="PTHR30615:SF8">
    <property type="entry name" value="UPF0047 PROTEIN C4A8.02C"/>
    <property type="match status" value="1"/>
</dbReference>
<dbReference type="HOGENOM" id="CLU_096980_0_2_1"/>
<reference evidence="2 3" key="1">
    <citation type="journal article" date="2012" name="Fungal Genet. Biol.">
        <title>The genome of the xerotolerant mold Wallemia sebi reveals adaptations to osmotic stress and suggests cryptic sexual reproduction.</title>
        <authorList>
            <person name="Padamsee M."/>
            <person name="Kumar T.K.A."/>
            <person name="Riley R."/>
            <person name="Binder M."/>
            <person name="Boyd A."/>
            <person name="Calvo A.M."/>
            <person name="Furukawa K."/>
            <person name="Hesse C."/>
            <person name="Hohmann S."/>
            <person name="James T.Y."/>
            <person name="LaButti K."/>
            <person name="Lapidus A."/>
            <person name="Lindquist E."/>
            <person name="Lucas S."/>
            <person name="Miller K."/>
            <person name="Shantappa S."/>
            <person name="Grigoriev I.V."/>
            <person name="Hibbett D.S."/>
            <person name="McLaughlin D.J."/>
            <person name="Spatafora J.W."/>
            <person name="Aime M.C."/>
        </authorList>
    </citation>
    <scope>NUCLEOTIDE SEQUENCE [LARGE SCALE GENOMIC DNA]</scope>
    <source>
        <strain evidence="3">ATCC MYA-4683 / CBS 633.66</strain>
    </source>
</reference>
<dbReference type="OMA" id="TWQGIFF"/>
<evidence type="ECO:0000256" key="1">
    <source>
        <dbReference type="ARBA" id="ARBA00005534"/>
    </source>
</evidence>
<dbReference type="OrthoDB" id="10255963at2759"/>
<organism evidence="2 3">
    <name type="scientific">Wallemia mellicola (strain ATCC MYA-4683 / CBS 633.66)</name>
    <name type="common">Wallemia sebi (CBS 633.66)</name>
    <dbReference type="NCBI Taxonomy" id="671144"/>
    <lineage>
        <taxon>Eukaryota</taxon>
        <taxon>Fungi</taxon>
        <taxon>Dikarya</taxon>
        <taxon>Basidiomycota</taxon>
        <taxon>Wallemiomycotina</taxon>
        <taxon>Wallemiomycetes</taxon>
        <taxon>Wallemiales</taxon>
        <taxon>Wallemiaceae</taxon>
        <taxon>Wallemia</taxon>
    </lineage>
</organism>
<name>I4YBL0_WALMC</name>
<dbReference type="eggNOG" id="KOG3267">
    <property type="taxonomic scope" value="Eukaryota"/>
</dbReference>
<dbReference type="RefSeq" id="XP_006958700.1">
    <property type="nucleotide sequence ID" value="XM_006958638.1"/>
</dbReference>
<protein>
    <submittedName>
        <fullName evidence="2">Uncharacterized protein</fullName>
    </submittedName>
</protein>
<dbReference type="PROSITE" id="PS01314">
    <property type="entry name" value="UPF0047"/>
    <property type="match status" value="1"/>
</dbReference>
<dbReference type="PANTHER" id="PTHR30615">
    <property type="entry name" value="UNCHARACTERIZED PROTEIN YJBQ-RELATED"/>
    <property type="match status" value="1"/>
</dbReference>
<comment type="similarity">
    <text evidence="1">Belongs to the UPF0047 family.</text>
</comment>
<dbReference type="Gene3D" id="2.60.120.460">
    <property type="entry name" value="YjbQ-like"/>
    <property type="match status" value="1"/>
</dbReference>
<dbReference type="AlphaFoldDB" id="I4YBL0"/>
<dbReference type="Proteomes" id="UP000005242">
    <property type="component" value="Unassembled WGS sequence"/>
</dbReference>
<dbReference type="EMBL" id="JH668233">
    <property type="protein sequence ID" value="EIM21352.1"/>
    <property type="molecule type" value="Genomic_DNA"/>
</dbReference>
<proteinExistence type="inferred from homology"/>
<dbReference type="STRING" id="671144.I4YBL0"/>
<dbReference type="NCBIfam" id="TIGR00149">
    <property type="entry name" value="TIGR00149_YjbQ"/>
    <property type="match status" value="1"/>
</dbReference>
<dbReference type="InParanoid" id="I4YBL0"/>
<evidence type="ECO:0000313" key="2">
    <source>
        <dbReference type="EMBL" id="EIM21352.1"/>
    </source>
</evidence>
<dbReference type="InterPro" id="IPR001602">
    <property type="entry name" value="UPF0047_YjbQ-like"/>
</dbReference>
<evidence type="ECO:0000313" key="3">
    <source>
        <dbReference type="Proteomes" id="UP000005242"/>
    </source>
</evidence>
<dbReference type="GeneID" id="18475544"/>